<evidence type="ECO:0000313" key="3">
    <source>
        <dbReference type="Proteomes" id="UP000178107"/>
    </source>
</evidence>
<dbReference type="SUPFAM" id="SSF52540">
    <property type="entry name" value="P-loop containing nucleoside triphosphate hydrolases"/>
    <property type="match status" value="1"/>
</dbReference>
<dbReference type="EMBL" id="MHVH01000003">
    <property type="protein sequence ID" value="OHA90697.1"/>
    <property type="molecule type" value="Genomic_DNA"/>
</dbReference>
<protein>
    <recommendedName>
        <fullName evidence="4">Primase C-terminal 1 domain-containing protein</fullName>
    </recommendedName>
</protein>
<dbReference type="AlphaFoldDB" id="A0A1G2T076"/>
<dbReference type="Gene3D" id="3.40.50.300">
    <property type="entry name" value="P-loop containing nucleotide triphosphate hydrolases"/>
    <property type="match status" value="1"/>
</dbReference>
<evidence type="ECO:0008006" key="4">
    <source>
        <dbReference type="Google" id="ProtNLM"/>
    </source>
</evidence>
<feature type="compositionally biased region" description="Basic and acidic residues" evidence="1">
    <location>
        <begin position="665"/>
        <end position="683"/>
    </location>
</feature>
<accession>A0A1G2T076</accession>
<dbReference type="Pfam" id="PF13481">
    <property type="entry name" value="AAA_25"/>
    <property type="match status" value="1"/>
</dbReference>
<comment type="caution">
    <text evidence="2">The sequence shown here is derived from an EMBL/GenBank/DDBJ whole genome shotgun (WGS) entry which is preliminary data.</text>
</comment>
<organism evidence="2 3">
    <name type="scientific">Candidatus Zambryskibacteria bacterium RIFCSPHIGHO2_01_FULL_46_25</name>
    <dbReference type="NCBI Taxonomy" id="1802738"/>
    <lineage>
        <taxon>Bacteria</taxon>
        <taxon>Candidatus Zambryskiibacteriota</taxon>
    </lineage>
</organism>
<name>A0A1G2T076_9BACT</name>
<evidence type="ECO:0000256" key="1">
    <source>
        <dbReference type="SAM" id="MobiDB-lite"/>
    </source>
</evidence>
<proteinExistence type="predicted"/>
<dbReference type="InterPro" id="IPR027417">
    <property type="entry name" value="P-loop_NTPase"/>
</dbReference>
<dbReference type="Proteomes" id="UP000178107">
    <property type="component" value="Unassembled WGS sequence"/>
</dbReference>
<feature type="compositionally biased region" description="Basic and acidic residues" evidence="1">
    <location>
        <begin position="616"/>
        <end position="627"/>
    </location>
</feature>
<evidence type="ECO:0000313" key="2">
    <source>
        <dbReference type="EMBL" id="OHA90697.1"/>
    </source>
</evidence>
<sequence length="683" mass="76795">MKNSNENLLTQNQFIGFFPGTRFRYIHDVNGQTIQGNDKLDLTWNQKGYGVFFTVNGFPPTGSADQSQLLSLNGNYVDFDVDATLSQEEKEKLIQEAIMSGMEEGVPAPTIINRTQKGVHLIWLYLEHLVPTSGNIEKWRNVQKRLVQCFKGDKAAIDPSRVLRVPYTLHLKDPNNPFEIRIMYYKPEAKYTLEELDIAVPEYSENESNGNKTSAIEILREGVKVGEGMRHMAMAQVAGLVLKDATTPKQVEIARLALYGWDRTVVKSPEPFHQRKKELDNTIEGILEREIASRETGATPTEKAPIDKLHIWTIGEILSHDFGEEDWLIESLISKQGITALSGHPGDFKTWVSIHKALCVARGGLVFGKYKATQGGVLVIDEEDHLRLLKKRLRLLGAKETDNIYYLSQNGIKVDNEETSNAILEIIKEKNIKLLILDSLVRVHQQDENDAKGMAKVFSWLQKITGAGASILFTHHHRKQQGFGKINPGQSMRGSSDILAAVDCHIVIEKKQDEDCLIIRQTKLRQDELLKPFEVKILKDALDDAGKPSPSGFEYAGDHDEKKKKAEEAAEALTDFLSDGMKSRDDIHVALSEEFGKTAIDDGIKIAEKSGQNMRVPKEELEKDQRKKAYYRLPPKDYSNLPGTDSYYSAEDDDLPVSQLSIEAGKQEDEKGDLTETPSQHDS</sequence>
<reference evidence="2 3" key="1">
    <citation type="journal article" date="2016" name="Nat. Commun.">
        <title>Thousands of microbial genomes shed light on interconnected biogeochemical processes in an aquifer system.</title>
        <authorList>
            <person name="Anantharaman K."/>
            <person name="Brown C.T."/>
            <person name="Hug L.A."/>
            <person name="Sharon I."/>
            <person name="Castelle C.J."/>
            <person name="Probst A.J."/>
            <person name="Thomas B.C."/>
            <person name="Singh A."/>
            <person name="Wilkins M.J."/>
            <person name="Karaoz U."/>
            <person name="Brodie E.L."/>
            <person name="Williams K.H."/>
            <person name="Hubbard S.S."/>
            <person name="Banfield J.F."/>
        </authorList>
    </citation>
    <scope>NUCLEOTIDE SEQUENCE [LARGE SCALE GENOMIC DNA]</scope>
</reference>
<feature type="region of interest" description="Disordered" evidence="1">
    <location>
        <begin position="610"/>
        <end position="683"/>
    </location>
</feature>
<gene>
    <name evidence="2" type="ORF">A2838_03235</name>
</gene>